<reference evidence="2" key="2">
    <citation type="submission" date="2020-09" db="EMBL/GenBank/DDBJ databases">
        <authorList>
            <person name="Sun Q."/>
            <person name="Zhou Y."/>
        </authorList>
    </citation>
    <scope>NUCLEOTIDE SEQUENCE</scope>
    <source>
        <strain evidence="2">CGMCC 1.12426</strain>
    </source>
</reference>
<evidence type="ECO:0000256" key="1">
    <source>
        <dbReference type="SAM" id="MobiDB-lite"/>
    </source>
</evidence>
<feature type="region of interest" description="Disordered" evidence="1">
    <location>
        <begin position="1"/>
        <end position="21"/>
    </location>
</feature>
<gene>
    <name evidence="2" type="ORF">GCM10011316_07280</name>
</gene>
<organism evidence="2 3">
    <name type="scientific">Roseibium aquae</name>
    <dbReference type="NCBI Taxonomy" id="1323746"/>
    <lineage>
        <taxon>Bacteria</taxon>
        <taxon>Pseudomonadati</taxon>
        <taxon>Pseudomonadota</taxon>
        <taxon>Alphaproteobacteria</taxon>
        <taxon>Hyphomicrobiales</taxon>
        <taxon>Stappiaceae</taxon>
        <taxon>Roseibium</taxon>
    </lineage>
</organism>
<protein>
    <submittedName>
        <fullName evidence="2">Uncharacterized protein</fullName>
    </submittedName>
</protein>
<dbReference type="EMBL" id="BMFA01000001">
    <property type="protein sequence ID" value="GGB37684.1"/>
    <property type="molecule type" value="Genomic_DNA"/>
</dbReference>
<reference evidence="2" key="1">
    <citation type="journal article" date="2014" name="Int. J. Syst. Evol. Microbiol.">
        <title>Complete genome sequence of Corynebacterium casei LMG S-19264T (=DSM 44701T), isolated from a smear-ripened cheese.</title>
        <authorList>
            <consortium name="US DOE Joint Genome Institute (JGI-PGF)"/>
            <person name="Walter F."/>
            <person name="Albersmeier A."/>
            <person name="Kalinowski J."/>
            <person name="Ruckert C."/>
        </authorList>
    </citation>
    <scope>NUCLEOTIDE SEQUENCE</scope>
    <source>
        <strain evidence="2">CGMCC 1.12426</strain>
    </source>
</reference>
<evidence type="ECO:0000313" key="3">
    <source>
        <dbReference type="Proteomes" id="UP000605148"/>
    </source>
</evidence>
<comment type="caution">
    <text evidence="2">The sequence shown here is derived from an EMBL/GenBank/DDBJ whole genome shotgun (WGS) entry which is preliminary data.</text>
</comment>
<accession>A0A916TAA1</accession>
<evidence type="ECO:0000313" key="2">
    <source>
        <dbReference type="EMBL" id="GGB37684.1"/>
    </source>
</evidence>
<feature type="compositionally biased region" description="Acidic residues" evidence="1">
    <location>
        <begin position="397"/>
        <end position="409"/>
    </location>
</feature>
<keyword evidence="3" id="KW-1185">Reference proteome</keyword>
<dbReference type="AlphaFoldDB" id="A0A916TAA1"/>
<dbReference type="Proteomes" id="UP000605148">
    <property type="component" value="Unassembled WGS sequence"/>
</dbReference>
<name>A0A916TAA1_9HYPH</name>
<sequence length="596" mass="66011">MFPCEPVLSPMSPADTPSRSRANREVAATLSTYQPLVVEKRDADDTPEYFYVETECVREEVINELTQVQYRNRMQRLFGGTTHRFAFAVKLSADLNDRNYKPDDNEIFDPVSGALRGYHLIASRDSVESSGDGFAQITQILNAQPIRCDVKNTTLIFHRSDDVTYTFAGATLETAVDAEFVKILLETMSAGVSAFQDTTPQIYSQLPGLSVGLFRALNKAVLAYEGRTRPEPVGRAFSVSTKAKSYTIAHVSEFGLQANVHGLNSLYGLNAGRFQDAGLLNNIKNYMYIDVAAALDTHILNAQGNLSDFNEPDTFTIVERECKEARNFVESSFTKLSISDRWIALMEYTREKGLSDPGLRRQCVGAQNYARIDNEQFRSGFQAALEDSGFADSGDVSSDEESTETEEEVEVGAEDERWLTNSRAMLNYFEDRLLGSFIRLSSGIDDSALSETRLKSFASDYAEQLKVRDLSGRFLDNTRSWQKKSAIEFLDLFATSEFEIVRMACISSRRSADIGLQWELLAFGRDGTPVNMQMSFATGPSDQPVISAIAFFKATENVLARLAAVHGDGRCSGSRLNLEGVRDGVAAVGSDSARRG</sequence>
<feature type="region of interest" description="Disordered" evidence="1">
    <location>
        <begin position="389"/>
        <end position="409"/>
    </location>
</feature>
<proteinExistence type="predicted"/>